<evidence type="ECO:0000313" key="2">
    <source>
        <dbReference type="EMBL" id="GMG40392.1"/>
    </source>
</evidence>
<reference evidence="2" key="1">
    <citation type="submission" date="2023-04" db="EMBL/GenBank/DDBJ databases">
        <title>Ambrosiozyma monospora NBRC 1965.</title>
        <authorList>
            <person name="Ichikawa N."/>
            <person name="Sato H."/>
            <person name="Tonouchi N."/>
        </authorList>
    </citation>
    <scope>NUCLEOTIDE SEQUENCE</scope>
    <source>
        <strain evidence="2">NBRC 1965</strain>
    </source>
</reference>
<sequence>MQFFTALIFASSALAYSSVFETRTNQQTDSVTVTSCASTLTNCIPNHPRNITNFSTSSSINAAPLVGSYYAAGVAALAAGAFLL</sequence>
<comment type="caution">
    <text evidence="2">The sequence shown here is derived from an EMBL/GenBank/DDBJ whole genome shotgun (WGS) entry which is preliminary data.</text>
</comment>
<dbReference type="EMBL" id="BSXU01003779">
    <property type="protein sequence ID" value="GMG40392.1"/>
    <property type="molecule type" value="Genomic_DNA"/>
</dbReference>
<keyword evidence="3" id="KW-1185">Reference proteome</keyword>
<accession>A0A9W7DIG4</accession>
<proteinExistence type="predicted"/>
<feature type="signal peptide" evidence="1">
    <location>
        <begin position="1"/>
        <end position="15"/>
    </location>
</feature>
<protein>
    <submittedName>
        <fullName evidence="2">Unnamed protein product</fullName>
    </submittedName>
</protein>
<dbReference type="Proteomes" id="UP001165063">
    <property type="component" value="Unassembled WGS sequence"/>
</dbReference>
<evidence type="ECO:0000313" key="3">
    <source>
        <dbReference type="Proteomes" id="UP001165063"/>
    </source>
</evidence>
<feature type="chain" id="PRO_5040768707" evidence="1">
    <location>
        <begin position="16"/>
        <end position="84"/>
    </location>
</feature>
<keyword evidence="1" id="KW-0732">Signal</keyword>
<name>A0A9W7DIG4_AMBMO</name>
<gene>
    <name evidence="2" type="ORF">Amon01_000615800</name>
</gene>
<evidence type="ECO:0000256" key="1">
    <source>
        <dbReference type="SAM" id="SignalP"/>
    </source>
</evidence>
<dbReference type="AlphaFoldDB" id="A0A9W7DIG4"/>
<organism evidence="2 3">
    <name type="scientific">Ambrosiozyma monospora</name>
    <name type="common">Yeast</name>
    <name type="synonym">Endomycopsis monosporus</name>
    <dbReference type="NCBI Taxonomy" id="43982"/>
    <lineage>
        <taxon>Eukaryota</taxon>
        <taxon>Fungi</taxon>
        <taxon>Dikarya</taxon>
        <taxon>Ascomycota</taxon>
        <taxon>Saccharomycotina</taxon>
        <taxon>Pichiomycetes</taxon>
        <taxon>Pichiales</taxon>
        <taxon>Pichiaceae</taxon>
        <taxon>Ambrosiozyma</taxon>
    </lineage>
</organism>